<feature type="transmembrane region" description="Helical" evidence="1">
    <location>
        <begin position="235"/>
        <end position="253"/>
    </location>
</feature>
<name>A0A812CLT8_ACAPH</name>
<evidence type="ECO:0000313" key="3">
    <source>
        <dbReference type="Proteomes" id="UP000597762"/>
    </source>
</evidence>
<reference evidence="2" key="1">
    <citation type="submission" date="2021-01" db="EMBL/GenBank/DDBJ databases">
        <authorList>
            <person name="Li R."/>
            <person name="Bekaert M."/>
        </authorList>
    </citation>
    <scope>NUCLEOTIDE SEQUENCE</scope>
    <source>
        <strain evidence="2">Farmed</strain>
    </source>
</reference>
<comment type="caution">
    <text evidence="2">The sequence shown here is derived from an EMBL/GenBank/DDBJ whole genome shotgun (WGS) entry which is preliminary data.</text>
</comment>
<keyword evidence="3" id="KW-1185">Reference proteome</keyword>
<sequence length="289" mass="34898">MFFHFFFQIFFFSKNYFSYISLFIILFKFSFFNMIFPLFLFTSFFFFFYLLQPSFLSFFFLSLSFSLLFPLLFAVFLSPSILLSSPFPILYFFIFFSYFHPVYVFYLFFFPLLSFHLFFHFSNFCFTSSSLSFLIIPVFALSWVWDLISFSFLFPIIPFISHCVFMIKFFSLSPSYIYFSFLPLSFSSSSSSHVSSLTFHFLINQYFISFSFSYILSFLIPYFALILSFFSLYPLLHFVSFTFPFYILLFPLLKYFLYLTSFSRFFILYFPRVSILLILPFKSNLGECF</sequence>
<organism evidence="2 3">
    <name type="scientific">Acanthosepion pharaonis</name>
    <name type="common">Pharaoh cuttlefish</name>
    <name type="synonym">Sepia pharaonis</name>
    <dbReference type="NCBI Taxonomy" id="158019"/>
    <lineage>
        <taxon>Eukaryota</taxon>
        <taxon>Metazoa</taxon>
        <taxon>Spiralia</taxon>
        <taxon>Lophotrochozoa</taxon>
        <taxon>Mollusca</taxon>
        <taxon>Cephalopoda</taxon>
        <taxon>Coleoidea</taxon>
        <taxon>Decapodiformes</taxon>
        <taxon>Sepiida</taxon>
        <taxon>Sepiina</taxon>
        <taxon>Sepiidae</taxon>
        <taxon>Acanthosepion</taxon>
    </lineage>
</organism>
<feature type="transmembrane region" description="Helical" evidence="1">
    <location>
        <begin position="89"/>
        <end position="109"/>
    </location>
</feature>
<dbReference type="AlphaFoldDB" id="A0A812CLT8"/>
<keyword evidence="1" id="KW-0812">Transmembrane</keyword>
<gene>
    <name evidence="2" type="ORF">SPHA_41401</name>
</gene>
<feature type="transmembrane region" description="Helical" evidence="1">
    <location>
        <begin position="6"/>
        <end position="27"/>
    </location>
</feature>
<accession>A0A812CLT8</accession>
<proteinExistence type="predicted"/>
<feature type="transmembrane region" description="Helical" evidence="1">
    <location>
        <begin position="152"/>
        <end position="170"/>
    </location>
</feature>
<protein>
    <submittedName>
        <fullName evidence="2">Uncharacterized protein</fullName>
    </submittedName>
</protein>
<feature type="transmembrane region" description="Helical" evidence="1">
    <location>
        <begin position="206"/>
        <end position="229"/>
    </location>
</feature>
<evidence type="ECO:0000313" key="2">
    <source>
        <dbReference type="EMBL" id="CAE1278692.1"/>
    </source>
</evidence>
<evidence type="ECO:0000256" key="1">
    <source>
        <dbReference type="SAM" id="Phobius"/>
    </source>
</evidence>
<keyword evidence="1" id="KW-1133">Transmembrane helix</keyword>
<feature type="transmembrane region" description="Helical" evidence="1">
    <location>
        <begin position="121"/>
        <end position="145"/>
    </location>
</feature>
<feature type="transmembrane region" description="Helical" evidence="1">
    <location>
        <begin position="34"/>
        <end position="51"/>
    </location>
</feature>
<keyword evidence="1" id="KW-0472">Membrane</keyword>
<dbReference type="EMBL" id="CAHIKZ030001986">
    <property type="protein sequence ID" value="CAE1278692.1"/>
    <property type="molecule type" value="Genomic_DNA"/>
</dbReference>
<feature type="transmembrane region" description="Helical" evidence="1">
    <location>
        <begin position="57"/>
        <end position="77"/>
    </location>
</feature>
<dbReference type="Proteomes" id="UP000597762">
    <property type="component" value="Unassembled WGS sequence"/>
</dbReference>